<sequence length="250" mass="29368">MKIVITPAKRMNDNIDYIDVESLPVFLPQTEELLGILKTLKVDEVKKMLGCNDQIAQIAYLNYQMMDLKKDTVPALLAYEGIQYTNTAAHVLTDDDYEYTKQHLRILSGFYGILRPFDGVVPYRLELNNKVKTEKFKSLYEFWNSRIYDELTKDDNQILDFGAKQYTKIIKKYLTSSIKYVKCHFKEESDEGYREIGVYVKMARGQMVRYLIENRIDSFEAVKQFNYLGYQYCEALSDVETYVFIRKKGT</sequence>
<dbReference type="GO" id="GO:0005829">
    <property type="term" value="C:cytosol"/>
    <property type="evidence" value="ECO:0007669"/>
    <property type="project" value="TreeGrafter"/>
</dbReference>
<organism evidence="2 3">
    <name type="scientific">Thomasclavelia ramosa</name>
    <dbReference type="NCBI Taxonomy" id="1547"/>
    <lineage>
        <taxon>Bacteria</taxon>
        <taxon>Bacillati</taxon>
        <taxon>Bacillota</taxon>
        <taxon>Erysipelotrichia</taxon>
        <taxon>Erysipelotrichales</taxon>
        <taxon>Coprobacillaceae</taxon>
        <taxon>Thomasclavelia</taxon>
    </lineage>
</organism>
<dbReference type="Proteomes" id="UP000261032">
    <property type="component" value="Unassembled WGS sequence"/>
</dbReference>
<dbReference type="PANTHER" id="PTHR30283:SF4">
    <property type="entry name" value="PEROXIDE STRESS RESISTANCE PROTEIN YAAA"/>
    <property type="match status" value="1"/>
</dbReference>
<comment type="caution">
    <text evidence="2">The sequence shown here is derived from an EMBL/GenBank/DDBJ whole genome shotgun (WGS) entry which is preliminary data.</text>
</comment>
<gene>
    <name evidence="2" type="primary">yaaA</name>
    <name evidence="2" type="ORF">DXB93_11480</name>
</gene>
<evidence type="ECO:0000313" key="3">
    <source>
        <dbReference type="Proteomes" id="UP000261032"/>
    </source>
</evidence>
<dbReference type="NCBIfam" id="NF002543">
    <property type="entry name" value="PRK02101.1-4"/>
    <property type="match status" value="1"/>
</dbReference>
<reference evidence="2 3" key="1">
    <citation type="submission" date="2018-08" db="EMBL/GenBank/DDBJ databases">
        <title>A genome reference for cultivated species of the human gut microbiota.</title>
        <authorList>
            <person name="Zou Y."/>
            <person name="Xue W."/>
            <person name="Luo G."/>
        </authorList>
    </citation>
    <scope>NUCLEOTIDE SEQUENCE [LARGE SCALE GENOMIC DNA]</scope>
    <source>
        <strain evidence="2 3">OM06-4</strain>
    </source>
</reference>
<accession>A0A3E3ED45</accession>
<dbReference type="RefSeq" id="WP_117581763.1">
    <property type="nucleotide sequence ID" value="NZ_QUSL01000018.1"/>
</dbReference>
<protein>
    <recommendedName>
        <fullName evidence="1">UPF0246 protein DXB93_11480</fullName>
    </recommendedName>
</protein>
<name>A0A3E3ED45_9FIRM</name>
<evidence type="ECO:0000313" key="2">
    <source>
        <dbReference type="EMBL" id="RGD84304.1"/>
    </source>
</evidence>
<dbReference type="GO" id="GO:0033194">
    <property type="term" value="P:response to hydroperoxide"/>
    <property type="evidence" value="ECO:0007669"/>
    <property type="project" value="TreeGrafter"/>
</dbReference>
<dbReference type="EMBL" id="QUSL01000018">
    <property type="protein sequence ID" value="RGD84304.1"/>
    <property type="molecule type" value="Genomic_DNA"/>
</dbReference>
<evidence type="ECO:0000256" key="1">
    <source>
        <dbReference type="HAMAP-Rule" id="MF_00652"/>
    </source>
</evidence>
<dbReference type="PANTHER" id="PTHR30283">
    <property type="entry name" value="PEROXIDE STRESS RESPONSE PROTEIN YAAA"/>
    <property type="match status" value="1"/>
</dbReference>
<dbReference type="AlphaFoldDB" id="A0A3E3ED45"/>
<proteinExistence type="inferred from homology"/>
<comment type="similarity">
    <text evidence="1">Belongs to the UPF0246 family.</text>
</comment>
<dbReference type="HAMAP" id="MF_00652">
    <property type="entry name" value="UPF0246"/>
    <property type="match status" value="1"/>
</dbReference>
<dbReference type="InterPro" id="IPR005583">
    <property type="entry name" value="YaaA"/>
</dbReference>
<dbReference type="Pfam" id="PF03883">
    <property type="entry name" value="H2O2_YaaD"/>
    <property type="match status" value="1"/>
</dbReference>